<evidence type="ECO:0000256" key="1">
    <source>
        <dbReference type="SAM" id="Phobius"/>
    </source>
</evidence>
<sequence length="421" mass="45250">MPIKSKIHPAWIAAIVTFFTLIATAGFRSAPSVLIVPLEDAFGWNREQISLAMSVNILIYGLTAPFAAALMERFTVRKVVMGALLTVSTGAFLTTVIHAPWQLVATWGVIVGIGTGSMALVFAATVANRWFVKRRGLVIGGLTAAGAAGQLIFLPGLSRLSELHGWKSIGLTIGAASLLMVPFIHLFLREKPADLGLLPYGAPDDWMPPVKSEMNAAKLAIVTLKEASAHKDFWYLTGSFFVCGLSTSGLIGTHFIPAAHDHGMGQVMAASLLALVGLFDVIGTLFSGWLTDKYDSRKLLFFYYGLRGLSLFLLPSILFSTLHPSTLIFIIFYGLDWVATVPPTVMLCRTILGPDRGTVIYGWVFASHQIGGSIAALGAAIVRVKFGDYAAAFYVSGALCIITSYFVLQIGKSKDRASLTV</sequence>
<feature type="domain" description="Major facilitator superfamily (MFS) profile" evidence="2">
    <location>
        <begin position="9"/>
        <end position="415"/>
    </location>
</feature>
<feature type="transmembrane region" description="Helical" evidence="1">
    <location>
        <begin position="268"/>
        <end position="289"/>
    </location>
</feature>
<evidence type="ECO:0000313" key="3">
    <source>
        <dbReference type="EMBL" id="CAB4659109.1"/>
    </source>
</evidence>
<feature type="transmembrane region" description="Helical" evidence="1">
    <location>
        <begin position="137"/>
        <end position="157"/>
    </location>
</feature>
<feature type="transmembrane region" description="Helical" evidence="1">
    <location>
        <begin position="169"/>
        <end position="188"/>
    </location>
</feature>
<keyword evidence="1" id="KW-0472">Membrane</keyword>
<dbReference type="InterPro" id="IPR011701">
    <property type="entry name" value="MFS"/>
</dbReference>
<dbReference type="Gene3D" id="1.20.1250.20">
    <property type="entry name" value="MFS general substrate transporter like domains"/>
    <property type="match status" value="2"/>
</dbReference>
<gene>
    <name evidence="3" type="ORF">UFOPK2265_00675</name>
    <name evidence="4" type="ORF">UFOPK3255_00645</name>
</gene>
<feature type="transmembrane region" description="Helical" evidence="1">
    <location>
        <begin position="389"/>
        <end position="408"/>
    </location>
</feature>
<feature type="transmembrane region" description="Helical" evidence="1">
    <location>
        <begin position="105"/>
        <end position="125"/>
    </location>
</feature>
<dbReference type="InterPro" id="IPR036259">
    <property type="entry name" value="MFS_trans_sf"/>
</dbReference>
<feature type="transmembrane region" description="Helical" evidence="1">
    <location>
        <begin position="233"/>
        <end position="256"/>
    </location>
</feature>
<dbReference type="InterPro" id="IPR020846">
    <property type="entry name" value="MFS_dom"/>
</dbReference>
<name>A0A6J6LEY1_9ZZZZ</name>
<organism evidence="3">
    <name type="scientific">freshwater metagenome</name>
    <dbReference type="NCBI Taxonomy" id="449393"/>
    <lineage>
        <taxon>unclassified sequences</taxon>
        <taxon>metagenomes</taxon>
        <taxon>ecological metagenomes</taxon>
    </lineage>
</organism>
<dbReference type="Pfam" id="PF07690">
    <property type="entry name" value="MFS_1"/>
    <property type="match status" value="1"/>
</dbReference>
<dbReference type="GO" id="GO:0022857">
    <property type="term" value="F:transmembrane transporter activity"/>
    <property type="evidence" value="ECO:0007669"/>
    <property type="project" value="InterPro"/>
</dbReference>
<feature type="transmembrane region" description="Helical" evidence="1">
    <location>
        <begin position="79"/>
        <end position="99"/>
    </location>
</feature>
<dbReference type="InterPro" id="IPR050327">
    <property type="entry name" value="Proton-linked_MCT"/>
</dbReference>
<evidence type="ECO:0000313" key="4">
    <source>
        <dbReference type="EMBL" id="CAB4842890.1"/>
    </source>
</evidence>
<feature type="transmembrane region" description="Helical" evidence="1">
    <location>
        <begin position="327"/>
        <end position="348"/>
    </location>
</feature>
<dbReference type="EMBL" id="CAFAZY010000071">
    <property type="protein sequence ID" value="CAB4842890.1"/>
    <property type="molecule type" value="Genomic_DNA"/>
</dbReference>
<proteinExistence type="predicted"/>
<dbReference type="EMBL" id="CAEZWP010000026">
    <property type="protein sequence ID" value="CAB4659109.1"/>
    <property type="molecule type" value="Genomic_DNA"/>
</dbReference>
<dbReference type="PROSITE" id="PS50850">
    <property type="entry name" value="MFS"/>
    <property type="match status" value="1"/>
</dbReference>
<keyword evidence="1" id="KW-1133">Transmembrane helix</keyword>
<dbReference type="CDD" id="cd17355">
    <property type="entry name" value="MFS_YcxA_like"/>
    <property type="match status" value="1"/>
</dbReference>
<accession>A0A6J6LEY1</accession>
<protein>
    <submittedName>
        <fullName evidence="3">Unannotated protein</fullName>
    </submittedName>
</protein>
<keyword evidence="1" id="KW-0812">Transmembrane</keyword>
<reference evidence="3" key="1">
    <citation type="submission" date="2020-05" db="EMBL/GenBank/DDBJ databases">
        <authorList>
            <person name="Chiriac C."/>
            <person name="Salcher M."/>
            <person name="Ghai R."/>
            <person name="Kavagutti S V."/>
        </authorList>
    </citation>
    <scope>NUCLEOTIDE SEQUENCE</scope>
</reference>
<evidence type="ECO:0000259" key="2">
    <source>
        <dbReference type="PROSITE" id="PS50850"/>
    </source>
</evidence>
<dbReference type="AlphaFoldDB" id="A0A6J6LEY1"/>
<dbReference type="PANTHER" id="PTHR11360">
    <property type="entry name" value="MONOCARBOXYLATE TRANSPORTER"/>
    <property type="match status" value="1"/>
</dbReference>
<dbReference type="PANTHER" id="PTHR11360:SF284">
    <property type="entry name" value="EG:103B4.3 PROTEIN-RELATED"/>
    <property type="match status" value="1"/>
</dbReference>
<dbReference type="SUPFAM" id="SSF103473">
    <property type="entry name" value="MFS general substrate transporter"/>
    <property type="match status" value="1"/>
</dbReference>
<feature type="transmembrane region" description="Helical" evidence="1">
    <location>
        <begin position="360"/>
        <end position="383"/>
    </location>
</feature>
<feature type="transmembrane region" description="Helical" evidence="1">
    <location>
        <begin position="49"/>
        <end position="70"/>
    </location>
</feature>
<feature type="transmembrane region" description="Helical" evidence="1">
    <location>
        <begin position="301"/>
        <end position="321"/>
    </location>
</feature>